<accession>A0A6S6R0L5</accession>
<gene>
    <name evidence="1" type="ORF">acsn021_03990</name>
</gene>
<dbReference type="RefSeq" id="WP_184094653.1">
    <property type="nucleotide sequence ID" value="NZ_AP023367.1"/>
</dbReference>
<dbReference type="EMBL" id="AP023367">
    <property type="protein sequence ID" value="BCJ92830.1"/>
    <property type="molecule type" value="Genomic_DNA"/>
</dbReference>
<dbReference type="KEGG" id="acel:acsn021_03990"/>
<organism evidence="1 2">
    <name type="scientific">Anaerocolumna cellulosilytica</name>
    <dbReference type="NCBI Taxonomy" id="433286"/>
    <lineage>
        <taxon>Bacteria</taxon>
        <taxon>Bacillati</taxon>
        <taxon>Bacillota</taxon>
        <taxon>Clostridia</taxon>
        <taxon>Lachnospirales</taxon>
        <taxon>Lachnospiraceae</taxon>
        <taxon>Anaerocolumna</taxon>
    </lineage>
</organism>
<protein>
    <submittedName>
        <fullName evidence="1">Uncharacterized protein</fullName>
    </submittedName>
</protein>
<keyword evidence="2" id="KW-1185">Reference proteome</keyword>
<sequence>MEWCPIVKEGCKTDCTWFAEGECAFAKLHYISNSLEEIRESIDSLEKTIENKEF</sequence>
<name>A0A6S6R0L5_9FIRM</name>
<evidence type="ECO:0000313" key="1">
    <source>
        <dbReference type="EMBL" id="BCJ92830.1"/>
    </source>
</evidence>
<evidence type="ECO:0000313" key="2">
    <source>
        <dbReference type="Proteomes" id="UP000515561"/>
    </source>
</evidence>
<dbReference type="Proteomes" id="UP000515561">
    <property type="component" value="Chromosome"/>
</dbReference>
<dbReference type="AlphaFoldDB" id="A0A6S6R0L5"/>
<reference evidence="1 2" key="1">
    <citation type="journal article" date="2016" name="Int. J. Syst. Evol. Microbiol.">
        <title>Descriptions of Anaerotaenia torta gen. nov., sp. nov. and Anaerocolumna cellulosilytica gen. nov., sp. nov. isolated from a methanogenic reactor of cattle waste.</title>
        <authorList>
            <person name="Uek A."/>
            <person name="Ohtaki Y."/>
            <person name="Kaku N."/>
            <person name="Ueki K."/>
        </authorList>
    </citation>
    <scope>NUCLEOTIDE SEQUENCE [LARGE SCALE GENOMIC DNA]</scope>
    <source>
        <strain evidence="1 2">SN021</strain>
    </source>
</reference>
<proteinExistence type="predicted"/>